<comment type="caution">
    <text evidence="1">The sequence shown here is derived from an EMBL/GenBank/DDBJ whole genome shotgun (WGS) entry which is preliminary data.</text>
</comment>
<accession>A0A9W9ZCB6</accession>
<dbReference type="PANTHER" id="PTHR34485">
    <property type="entry name" value="PROLINE-RICH, LACRIMAL 1"/>
    <property type="match status" value="1"/>
</dbReference>
<organism evidence="1 2">
    <name type="scientific">Desmophyllum pertusum</name>
    <dbReference type="NCBI Taxonomy" id="174260"/>
    <lineage>
        <taxon>Eukaryota</taxon>
        <taxon>Metazoa</taxon>
        <taxon>Cnidaria</taxon>
        <taxon>Anthozoa</taxon>
        <taxon>Hexacorallia</taxon>
        <taxon>Scleractinia</taxon>
        <taxon>Caryophylliina</taxon>
        <taxon>Caryophylliidae</taxon>
        <taxon>Desmophyllum</taxon>
    </lineage>
</organism>
<evidence type="ECO:0000313" key="1">
    <source>
        <dbReference type="EMBL" id="KAJ7379111.1"/>
    </source>
</evidence>
<gene>
    <name evidence="1" type="ORF">OS493_017609</name>
</gene>
<protein>
    <submittedName>
        <fullName evidence="1">Uncharacterized protein</fullName>
    </submittedName>
</protein>
<dbReference type="AlphaFoldDB" id="A0A9W9ZCB6"/>
<proteinExistence type="predicted"/>
<name>A0A9W9ZCB6_9CNID</name>
<reference evidence="1" key="1">
    <citation type="submission" date="2023-01" db="EMBL/GenBank/DDBJ databases">
        <title>Genome assembly of the deep-sea coral Lophelia pertusa.</title>
        <authorList>
            <person name="Herrera S."/>
            <person name="Cordes E."/>
        </authorList>
    </citation>
    <scope>NUCLEOTIDE SEQUENCE</scope>
    <source>
        <strain evidence="1">USNM1676648</strain>
        <tissue evidence="1">Polyp</tissue>
    </source>
</reference>
<dbReference type="OrthoDB" id="5986430at2759"/>
<dbReference type="EMBL" id="MU826359">
    <property type="protein sequence ID" value="KAJ7379111.1"/>
    <property type="molecule type" value="Genomic_DNA"/>
</dbReference>
<keyword evidence="2" id="KW-1185">Reference proteome</keyword>
<sequence>MLALGRYHCRDIHQWEGGSFSFHLLTKCSCKGCTIDAEGVFEELKCPGKPYHSVHVLKCDCNALAYQIECTQRAKEAETVIDPGLGKGHSNLSESTFSVLAKFRAKDVNLRQKHYQASTNLGLIQRRKRHFSHDASLPTILSNLLRSRDPSFQNGCDGGTSVASAYVSEIKAVISVLRQSRSKRVLDKVKDVVSPCVIEVISSIEFQSELQLFQVFKAGKDFVVIVCSKYRQFSCKSHLRFERLSLLDINEEEEEEENEEEQDVEDDFFDLDRVNESEATELFAPENTICEVEEELFTESFTLKGSSYHEHFQNALKSCKQKIINKESVPVKLSFEPVNKRDENAILWTLF</sequence>
<dbReference type="PANTHER" id="PTHR34485:SF2">
    <property type="entry name" value="PROLINE RICH, LACRIMAL 1"/>
    <property type="match status" value="1"/>
</dbReference>
<dbReference type="Proteomes" id="UP001163046">
    <property type="component" value="Unassembled WGS sequence"/>
</dbReference>
<evidence type="ECO:0000313" key="2">
    <source>
        <dbReference type="Proteomes" id="UP001163046"/>
    </source>
</evidence>